<reference evidence="3 4" key="1">
    <citation type="submission" date="2018-02" db="EMBL/GenBank/DDBJ databases">
        <title>Comparative genomes isolates from brazilian mangrove.</title>
        <authorList>
            <person name="Araujo J.E."/>
            <person name="Taketani R.G."/>
            <person name="Silva M.C.P."/>
            <person name="Loureco M.V."/>
            <person name="Andreote F.D."/>
        </authorList>
    </citation>
    <scope>NUCLEOTIDE SEQUENCE [LARGE SCALE GENOMIC DNA]</scope>
    <source>
        <strain evidence="3 4">HEX-2 MGV</strain>
    </source>
</reference>
<dbReference type="Gene3D" id="3.30.470.20">
    <property type="entry name" value="ATP-grasp fold, B domain"/>
    <property type="match status" value="1"/>
</dbReference>
<dbReference type="InterPro" id="IPR024710">
    <property type="entry name" value="MfnD"/>
</dbReference>
<comment type="caution">
    <text evidence="3">The sequence shown here is derived from an EMBL/GenBank/DDBJ whole genome shotgun (WGS) entry which is preliminary data.</text>
</comment>
<dbReference type="Pfam" id="PF02655">
    <property type="entry name" value="ATP-grasp_3"/>
    <property type="match status" value="1"/>
</dbReference>
<dbReference type="Proteomes" id="UP000240009">
    <property type="component" value="Unassembled WGS sequence"/>
</dbReference>
<sequence>MGAKAFVMASEASYPRSVFVYELITGGGLYSVPGSPAPSGSLLKEGTAMLAAVVEDFAAIDGVSVTVLRDSRLPMLSVAAAEQITVEGPEGERIAFRDAAASTEATLVIAPEFDGLHLARTQWAEEEGAFLMSPDSTFVQLASCKWKCFQQWRELSVRTIDTFRVAERATWEHLLDIPVVTKPSDGAGSEGVLSWNAGFELNGELLGNEKYLIQPRIFGDAVSCSALGNGADFFLLPAAFQSLDKDLKYHGGCLPIPMELNLRAHRLAAQAIRAMPPFRGYVGLDMILGPCPDGKDDVAVDLNPRLTSSYVGLRLFLKNNLAQAMLDVVAGQSFEPRVGCGEIDFEIL</sequence>
<organism evidence="3 4">
    <name type="scientific">Blastopirellula marina</name>
    <dbReference type="NCBI Taxonomy" id="124"/>
    <lineage>
        <taxon>Bacteria</taxon>
        <taxon>Pseudomonadati</taxon>
        <taxon>Planctomycetota</taxon>
        <taxon>Planctomycetia</taxon>
        <taxon>Pirellulales</taxon>
        <taxon>Pirellulaceae</taxon>
        <taxon>Blastopirellula</taxon>
    </lineage>
</organism>
<gene>
    <name evidence="3" type="ORF">C5Y96_20730</name>
</gene>
<evidence type="ECO:0000313" key="4">
    <source>
        <dbReference type="Proteomes" id="UP000240009"/>
    </source>
</evidence>
<dbReference type="AlphaFoldDB" id="A0A2S8F168"/>
<dbReference type="Pfam" id="PF18301">
    <property type="entry name" value="preATP-grasp_3"/>
    <property type="match status" value="1"/>
</dbReference>
<dbReference type="EMBL" id="PUIA01000069">
    <property type="protein sequence ID" value="PQO25883.1"/>
    <property type="molecule type" value="Genomic_DNA"/>
</dbReference>
<name>A0A2S8F168_9BACT</name>
<feature type="domain" description="ATP-grasp" evidence="2">
    <location>
        <begin position="149"/>
        <end position="330"/>
    </location>
</feature>
<dbReference type="InterPro" id="IPR040803">
    <property type="entry name" value="MfnD_preATP-grasp"/>
</dbReference>
<evidence type="ECO:0000259" key="2">
    <source>
        <dbReference type="PROSITE" id="PS50975"/>
    </source>
</evidence>
<keyword evidence="1" id="KW-0547">Nucleotide-binding</keyword>
<evidence type="ECO:0000256" key="1">
    <source>
        <dbReference type="PROSITE-ProRule" id="PRU00409"/>
    </source>
</evidence>
<accession>A0A2S8F168</accession>
<evidence type="ECO:0000313" key="3">
    <source>
        <dbReference type="EMBL" id="PQO25883.1"/>
    </source>
</evidence>
<dbReference type="GO" id="GO:0046872">
    <property type="term" value="F:metal ion binding"/>
    <property type="evidence" value="ECO:0007669"/>
    <property type="project" value="InterPro"/>
</dbReference>
<keyword evidence="1" id="KW-0067">ATP-binding</keyword>
<dbReference type="InterPro" id="IPR003806">
    <property type="entry name" value="ATP-grasp_PylC-type"/>
</dbReference>
<dbReference type="Gene3D" id="3.40.50.11770">
    <property type="match status" value="1"/>
</dbReference>
<dbReference type="PROSITE" id="PS50975">
    <property type="entry name" value="ATP_GRASP"/>
    <property type="match status" value="1"/>
</dbReference>
<proteinExistence type="predicted"/>
<dbReference type="GO" id="GO:0005524">
    <property type="term" value="F:ATP binding"/>
    <property type="evidence" value="ECO:0007669"/>
    <property type="project" value="UniProtKB-UniRule"/>
</dbReference>
<dbReference type="SUPFAM" id="SSF56059">
    <property type="entry name" value="Glutathione synthetase ATP-binding domain-like"/>
    <property type="match status" value="1"/>
</dbReference>
<protein>
    <recommendedName>
        <fullName evidence="2">ATP-grasp domain-containing protein</fullName>
    </recommendedName>
</protein>
<dbReference type="InterPro" id="IPR011761">
    <property type="entry name" value="ATP-grasp"/>
</dbReference>
<dbReference type="PIRSF" id="PIRSF016766">
    <property type="entry name" value="UCP016766_ATPgrasp"/>
    <property type="match status" value="1"/>
</dbReference>